<comment type="similarity">
    <text evidence="3">Belongs to the MGMT family.</text>
</comment>
<organism evidence="12 13">
    <name type="scientific">Halodesulfovibrio marinisediminis DSM 17456</name>
    <dbReference type="NCBI Taxonomy" id="1121457"/>
    <lineage>
        <taxon>Bacteria</taxon>
        <taxon>Pseudomonadati</taxon>
        <taxon>Thermodesulfobacteriota</taxon>
        <taxon>Desulfovibrionia</taxon>
        <taxon>Desulfovibrionales</taxon>
        <taxon>Desulfovibrionaceae</taxon>
        <taxon>Halodesulfovibrio</taxon>
    </lineage>
</organism>
<dbReference type="Pfam" id="PF01035">
    <property type="entry name" value="DNA_binding_1"/>
    <property type="match status" value="1"/>
</dbReference>
<keyword evidence="9" id="KW-0234">DNA repair</keyword>
<comment type="catalytic activity">
    <reaction evidence="1">
        <text>a 4-O-methyl-thymidine in DNA + L-cysteinyl-[protein] = a thymidine in DNA + S-methyl-L-cysteinyl-[protein]</text>
        <dbReference type="Rhea" id="RHEA:53428"/>
        <dbReference type="Rhea" id="RHEA-COMP:10131"/>
        <dbReference type="Rhea" id="RHEA-COMP:10132"/>
        <dbReference type="Rhea" id="RHEA-COMP:13555"/>
        <dbReference type="Rhea" id="RHEA-COMP:13556"/>
        <dbReference type="ChEBI" id="CHEBI:29950"/>
        <dbReference type="ChEBI" id="CHEBI:82612"/>
        <dbReference type="ChEBI" id="CHEBI:137386"/>
        <dbReference type="ChEBI" id="CHEBI:137387"/>
        <dbReference type="EC" id="2.1.1.63"/>
    </reaction>
</comment>
<evidence type="ECO:0000256" key="4">
    <source>
        <dbReference type="ARBA" id="ARBA00011918"/>
    </source>
</evidence>
<dbReference type="AlphaFoldDB" id="A0A1N6FZI5"/>
<keyword evidence="7 12" id="KW-0808">Transferase</keyword>
<dbReference type="GO" id="GO:0006281">
    <property type="term" value="P:DNA repair"/>
    <property type="evidence" value="ECO:0007669"/>
    <property type="project" value="UniProtKB-KW"/>
</dbReference>
<reference evidence="13" key="1">
    <citation type="submission" date="2016-11" db="EMBL/GenBank/DDBJ databases">
        <authorList>
            <person name="Varghese N."/>
            <person name="Submissions S."/>
        </authorList>
    </citation>
    <scope>NUCLEOTIDE SEQUENCE [LARGE SCALE GENOMIC DNA]</scope>
    <source>
        <strain evidence="13">DSM 17456</strain>
    </source>
</reference>
<protein>
    <recommendedName>
        <fullName evidence="5">Methylated-DNA--protein-cysteine methyltransferase</fullName>
        <ecNumber evidence="4">2.1.1.63</ecNumber>
    </recommendedName>
</protein>
<dbReference type="InterPro" id="IPR036388">
    <property type="entry name" value="WH-like_DNA-bd_sf"/>
</dbReference>
<keyword evidence="6 12" id="KW-0489">Methyltransferase</keyword>
<dbReference type="GO" id="GO:0032259">
    <property type="term" value="P:methylation"/>
    <property type="evidence" value="ECO:0007669"/>
    <property type="project" value="UniProtKB-KW"/>
</dbReference>
<evidence type="ECO:0000256" key="7">
    <source>
        <dbReference type="ARBA" id="ARBA00022679"/>
    </source>
</evidence>
<comment type="function">
    <text evidence="2">Involved in the cellular defense against the biological effects of O6-methylguanine (O6-MeG) and O4-methylthymine (O4-MeT) in DNA. Repairs the methylated nucleobase in DNA by stoichiometrically transferring the methyl group to a cysteine residue in the enzyme. This is a suicide reaction: the enzyme is irreversibly inactivated.</text>
</comment>
<keyword evidence="8" id="KW-0227">DNA damage</keyword>
<evidence type="ECO:0000256" key="5">
    <source>
        <dbReference type="ARBA" id="ARBA00015377"/>
    </source>
</evidence>
<dbReference type="PROSITE" id="PS00374">
    <property type="entry name" value="MGMT"/>
    <property type="match status" value="1"/>
</dbReference>
<evidence type="ECO:0000256" key="1">
    <source>
        <dbReference type="ARBA" id="ARBA00001286"/>
    </source>
</evidence>
<dbReference type="RefSeq" id="WP_074216391.1">
    <property type="nucleotide sequence ID" value="NZ_FSRG01000004.1"/>
</dbReference>
<dbReference type="NCBIfam" id="TIGR00589">
    <property type="entry name" value="ogt"/>
    <property type="match status" value="1"/>
</dbReference>
<feature type="domain" description="Methylated-DNA-[protein]-cysteine S-methyltransferase DNA binding" evidence="11">
    <location>
        <begin position="76"/>
        <end position="156"/>
    </location>
</feature>
<evidence type="ECO:0000256" key="10">
    <source>
        <dbReference type="ARBA" id="ARBA00049348"/>
    </source>
</evidence>
<evidence type="ECO:0000259" key="11">
    <source>
        <dbReference type="Pfam" id="PF01035"/>
    </source>
</evidence>
<evidence type="ECO:0000256" key="6">
    <source>
        <dbReference type="ARBA" id="ARBA00022603"/>
    </source>
</evidence>
<dbReference type="InterPro" id="IPR036217">
    <property type="entry name" value="MethylDNA_cys_MeTrfase_DNAb"/>
</dbReference>
<dbReference type="PANTHER" id="PTHR46460:SF1">
    <property type="entry name" value="METHYLATED-DNA--PROTEIN-CYSTEINE METHYLTRANSFERASE"/>
    <property type="match status" value="1"/>
</dbReference>
<dbReference type="FunFam" id="1.10.10.10:FF:000214">
    <property type="entry name" value="Methylated-DNA--protein-cysteine methyltransferase"/>
    <property type="match status" value="1"/>
</dbReference>
<gene>
    <name evidence="12" type="ORF">SAMN02745161_1596</name>
</gene>
<evidence type="ECO:0000313" key="12">
    <source>
        <dbReference type="EMBL" id="SIO00610.1"/>
    </source>
</evidence>
<accession>A0A1N6FZI5</accession>
<dbReference type="EMBL" id="FSRG01000004">
    <property type="protein sequence ID" value="SIO00610.1"/>
    <property type="molecule type" value="Genomic_DNA"/>
</dbReference>
<name>A0A1N6FZI5_9BACT</name>
<evidence type="ECO:0000256" key="9">
    <source>
        <dbReference type="ARBA" id="ARBA00023204"/>
    </source>
</evidence>
<dbReference type="Proteomes" id="UP000184694">
    <property type="component" value="Unassembled WGS sequence"/>
</dbReference>
<dbReference type="InterPro" id="IPR001497">
    <property type="entry name" value="MethylDNA_cys_MeTrfase_AS"/>
</dbReference>
<dbReference type="SUPFAM" id="SSF46767">
    <property type="entry name" value="Methylated DNA-protein cysteine methyltransferase, C-terminal domain"/>
    <property type="match status" value="1"/>
</dbReference>
<dbReference type="OrthoDB" id="9802228at2"/>
<dbReference type="GO" id="GO:0003908">
    <property type="term" value="F:methylated-DNA-[protein]-cysteine S-methyltransferase activity"/>
    <property type="evidence" value="ECO:0007669"/>
    <property type="project" value="UniProtKB-EC"/>
</dbReference>
<evidence type="ECO:0000256" key="8">
    <source>
        <dbReference type="ARBA" id="ARBA00022763"/>
    </source>
</evidence>
<evidence type="ECO:0000256" key="3">
    <source>
        <dbReference type="ARBA" id="ARBA00008711"/>
    </source>
</evidence>
<evidence type="ECO:0000313" key="13">
    <source>
        <dbReference type="Proteomes" id="UP000184694"/>
    </source>
</evidence>
<evidence type="ECO:0000256" key="2">
    <source>
        <dbReference type="ARBA" id="ARBA00003317"/>
    </source>
</evidence>
<dbReference type="STRING" id="1121457.SAMN02745161_1596"/>
<comment type="catalytic activity">
    <reaction evidence="10">
        <text>a 6-O-methyl-2'-deoxyguanosine in DNA + L-cysteinyl-[protein] = S-methyl-L-cysteinyl-[protein] + a 2'-deoxyguanosine in DNA</text>
        <dbReference type="Rhea" id="RHEA:24000"/>
        <dbReference type="Rhea" id="RHEA-COMP:10131"/>
        <dbReference type="Rhea" id="RHEA-COMP:10132"/>
        <dbReference type="Rhea" id="RHEA-COMP:11367"/>
        <dbReference type="Rhea" id="RHEA-COMP:11368"/>
        <dbReference type="ChEBI" id="CHEBI:29950"/>
        <dbReference type="ChEBI" id="CHEBI:82612"/>
        <dbReference type="ChEBI" id="CHEBI:85445"/>
        <dbReference type="ChEBI" id="CHEBI:85448"/>
        <dbReference type="EC" id="2.1.1.63"/>
    </reaction>
</comment>
<dbReference type="InterPro" id="IPR014048">
    <property type="entry name" value="MethylDNA_cys_MeTrfase_DNA-bd"/>
</dbReference>
<proteinExistence type="inferred from homology"/>
<sequence length="165" mass="18323">MYLPEIEQIVGNKLRLILNWQDDTLTEISLQWADGESATEELSDMGKQLQDCLLRYEAGEPVQWPDIYFALEKMTPFGQKVLTALMQVPYGKTVTYGELAALAGSPNAARGVGQVMARNRWPLIIPCHRVVSASGLGGFSAQGLDMKRYLLDIEGVLHLGKSKRN</sequence>
<keyword evidence="13" id="KW-1185">Reference proteome</keyword>
<dbReference type="Gene3D" id="1.10.10.10">
    <property type="entry name" value="Winged helix-like DNA-binding domain superfamily/Winged helix DNA-binding domain"/>
    <property type="match status" value="1"/>
</dbReference>
<dbReference type="CDD" id="cd06445">
    <property type="entry name" value="ATase"/>
    <property type="match status" value="1"/>
</dbReference>
<dbReference type="EC" id="2.1.1.63" evidence="4"/>
<dbReference type="PANTHER" id="PTHR46460">
    <property type="entry name" value="METHYLATED-DNA--PROTEIN-CYSTEINE METHYLTRANSFERASE"/>
    <property type="match status" value="1"/>
</dbReference>